<proteinExistence type="predicted"/>
<dbReference type="EMBL" id="HACG01010274">
    <property type="protein sequence ID" value="CEK57139.1"/>
    <property type="molecule type" value="Transcribed_RNA"/>
</dbReference>
<dbReference type="AlphaFoldDB" id="A0A0B6YLP4"/>
<feature type="signal peptide" evidence="1">
    <location>
        <begin position="1"/>
        <end position="21"/>
    </location>
</feature>
<keyword evidence="1" id="KW-0732">Signal</keyword>
<name>A0A0B6YLP4_9EUPU</name>
<evidence type="ECO:0000313" key="2">
    <source>
        <dbReference type="EMBL" id="CEK57139.1"/>
    </source>
</evidence>
<feature type="chain" id="PRO_5002111892" evidence="1">
    <location>
        <begin position="22"/>
        <end position="169"/>
    </location>
</feature>
<reference evidence="2" key="1">
    <citation type="submission" date="2014-12" db="EMBL/GenBank/DDBJ databases">
        <title>Insight into the proteome of Arion vulgaris.</title>
        <authorList>
            <person name="Aradska J."/>
            <person name="Bulat T."/>
            <person name="Smidak R."/>
            <person name="Sarate P."/>
            <person name="Gangsoo J."/>
            <person name="Sialana F."/>
            <person name="Bilban M."/>
            <person name="Lubec G."/>
        </authorList>
    </citation>
    <scope>NUCLEOTIDE SEQUENCE</scope>
    <source>
        <tissue evidence="2">Skin</tissue>
    </source>
</reference>
<evidence type="ECO:0000256" key="1">
    <source>
        <dbReference type="SAM" id="SignalP"/>
    </source>
</evidence>
<organism evidence="2">
    <name type="scientific">Arion vulgaris</name>
    <dbReference type="NCBI Taxonomy" id="1028688"/>
    <lineage>
        <taxon>Eukaryota</taxon>
        <taxon>Metazoa</taxon>
        <taxon>Spiralia</taxon>
        <taxon>Lophotrochozoa</taxon>
        <taxon>Mollusca</taxon>
        <taxon>Gastropoda</taxon>
        <taxon>Heterobranchia</taxon>
        <taxon>Euthyneura</taxon>
        <taxon>Panpulmonata</taxon>
        <taxon>Eupulmonata</taxon>
        <taxon>Stylommatophora</taxon>
        <taxon>Helicina</taxon>
        <taxon>Arionoidea</taxon>
        <taxon>Arionidae</taxon>
        <taxon>Arion</taxon>
    </lineage>
</organism>
<sequence>RIMKHFLSLALFAVLVSYLYAAADTKATDATKTAEKKDGSGPMYGAGGYPPHYPPHFPPPFPFPQQNFFDLYYCSVQATFPLAIADNTPGNSPSNGYGSSPAQGYGQSSPNHFKLRIARQSCRYSAATSFKACNNCCRIASHGLTSSSDRIHGALFYFNPAGPSNTGSD</sequence>
<accession>A0A0B6YLP4</accession>
<feature type="non-terminal residue" evidence="2">
    <location>
        <position position="1"/>
    </location>
</feature>
<gene>
    <name evidence="2" type="primary">ORF29382</name>
</gene>
<protein>
    <submittedName>
        <fullName evidence="2">Uncharacterized protein</fullName>
    </submittedName>
</protein>
<feature type="non-terminal residue" evidence="2">
    <location>
        <position position="169"/>
    </location>
</feature>